<protein>
    <recommendedName>
        <fullName evidence="6">MYND-type domain-containing protein</fullName>
    </recommendedName>
</protein>
<name>A0A9W6FAG4_9CHLO</name>
<evidence type="ECO:0000256" key="4">
    <source>
        <dbReference type="PROSITE-ProRule" id="PRU00134"/>
    </source>
</evidence>
<feature type="compositionally biased region" description="Low complexity" evidence="5">
    <location>
        <begin position="211"/>
        <end position="239"/>
    </location>
</feature>
<keyword evidence="8" id="KW-1185">Reference proteome</keyword>
<dbReference type="EMBL" id="BRXU01000049">
    <property type="protein sequence ID" value="GLC61666.1"/>
    <property type="molecule type" value="Genomic_DNA"/>
</dbReference>
<evidence type="ECO:0000259" key="6">
    <source>
        <dbReference type="PROSITE" id="PS50865"/>
    </source>
</evidence>
<sequence>MAASQLWYVPHRPDLLLLAPCDEEGPLPCPGSMYVTITHLHPPERPEARWRHPRSNAFLTCFGELATQQPRVVRCACGASPCKMRGLEERGGVPDELIPGDWATKYEPPPTDPTKYGPEGRRSMAVQLYLDCTGKAESELPPAEGQEHASEESIQQAAEVMLTDYLKGRVCFQCNLPSTRMQKCARCHQARYCSKECQRAGWGAHKPQCDPSAAASQPAAAPEAKPAQEQAAAAAAKPEVAVAAGEVAAATTDSASS</sequence>
<keyword evidence="3" id="KW-0862">Zinc</keyword>
<evidence type="ECO:0000256" key="1">
    <source>
        <dbReference type="ARBA" id="ARBA00022723"/>
    </source>
</evidence>
<comment type="caution">
    <text evidence="7">The sequence shown here is derived from an EMBL/GenBank/DDBJ whole genome shotgun (WGS) entry which is preliminary data.</text>
</comment>
<gene>
    <name evidence="7" type="primary">PLESTBF000918</name>
    <name evidence="7" type="ORF">PLESTB_001788900</name>
</gene>
<feature type="domain" description="MYND-type" evidence="6">
    <location>
        <begin position="171"/>
        <end position="209"/>
    </location>
</feature>
<dbReference type="Gene3D" id="6.10.140.2220">
    <property type="match status" value="1"/>
</dbReference>
<dbReference type="Proteomes" id="UP001165080">
    <property type="component" value="Unassembled WGS sequence"/>
</dbReference>
<dbReference type="GO" id="GO:0008270">
    <property type="term" value="F:zinc ion binding"/>
    <property type="evidence" value="ECO:0007669"/>
    <property type="project" value="UniProtKB-KW"/>
</dbReference>
<proteinExistence type="predicted"/>
<dbReference type="InterPro" id="IPR002893">
    <property type="entry name" value="Znf_MYND"/>
</dbReference>
<evidence type="ECO:0000313" key="8">
    <source>
        <dbReference type="Proteomes" id="UP001165080"/>
    </source>
</evidence>
<dbReference type="PROSITE" id="PS01360">
    <property type="entry name" value="ZF_MYND_1"/>
    <property type="match status" value="1"/>
</dbReference>
<dbReference type="SUPFAM" id="SSF144232">
    <property type="entry name" value="HIT/MYND zinc finger-like"/>
    <property type="match status" value="1"/>
</dbReference>
<evidence type="ECO:0000256" key="2">
    <source>
        <dbReference type="ARBA" id="ARBA00022771"/>
    </source>
</evidence>
<reference evidence="7 8" key="1">
    <citation type="journal article" date="2023" name="Commun. Biol.">
        <title>Reorganization of the ancestral sex-determining regions during the evolution of trioecy in Pleodorina starrii.</title>
        <authorList>
            <person name="Takahashi K."/>
            <person name="Suzuki S."/>
            <person name="Kawai-Toyooka H."/>
            <person name="Yamamoto K."/>
            <person name="Hamaji T."/>
            <person name="Ootsuki R."/>
            <person name="Yamaguchi H."/>
            <person name="Kawachi M."/>
            <person name="Higashiyama T."/>
            <person name="Nozaki H."/>
        </authorList>
    </citation>
    <scope>NUCLEOTIDE SEQUENCE [LARGE SCALE GENOMIC DNA]</scope>
    <source>
        <strain evidence="7 8">NIES-4479</strain>
    </source>
</reference>
<organism evidence="7 8">
    <name type="scientific">Pleodorina starrii</name>
    <dbReference type="NCBI Taxonomy" id="330485"/>
    <lineage>
        <taxon>Eukaryota</taxon>
        <taxon>Viridiplantae</taxon>
        <taxon>Chlorophyta</taxon>
        <taxon>core chlorophytes</taxon>
        <taxon>Chlorophyceae</taxon>
        <taxon>CS clade</taxon>
        <taxon>Chlamydomonadales</taxon>
        <taxon>Volvocaceae</taxon>
        <taxon>Pleodorina</taxon>
    </lineage>
</organism>
<keyword evidence="2 4" id="KW-0863">Zinc-finger</keyword>
<evidence type="ECO:0000256" key="3">
    <source>
        <dbReference type="ARBA" id="ARBA00022833"/>
    </source>
</evidence>
<dbReference type="PROSITE" id="PS50865">
    <property type="entry name" value="ZF_MYND_2"/>
    <property type="match status" value="1"/>
</dbReference>
<feature type="region of interest" description="Disordered" evidence="5">
    <location>
        <begin position="206"/>
        <end position="239"/>
    </location>
</feature>
<evidence type="ECO:0000313" key="7">
    <source>
        <dbReference type="EMBL" id="GLC61666.1"/>
    </source>
</evidence>
<accession>A0A9W6FAG4</accession>
<feature type="region of interest" description="Disordered" evidence="5">
    <location>
        <begin position="93"/>
        <end position="119"/>
    </location>
</feature>
<keyword evidence="1" id="KW-0479">Metal-binding</keyword>
<dbReference type="Pfam" id="PF01753">
    <property type="entry name" value="zf-MYND"/>
    <property type="match status" value="1"/>
</dbReference>
<dbReference type="AlphaFoldDB" id="A0A9W6FAG4"/>
<evidence type="ECO:0000256" key="5">
    <source>
        <dbReference type="SAM" id="MobiDB-lite"/>
    </source>
</evidence>